<name>A0AAN7BII6_9PEZI</name>
<sequence>MSFTLSDETKRTWWFILPKGKDDRDILGNMVFDLKSLNEIFAASEEDLYANPRELANIHSKVQEMQWNNPADKTYFHPFKNTVRNYNDYNTLEIFTYNPSERFVADCVRCAFWDIEERRNSPSMFMVVGSAVARYLVEGMELCSSPTSSDTLDFSQDFTWAVQLVKIHVAESPPIIETDWRALPQSVKQCWRPTGQRAAFPQATAVIDCKQTLAAHGICNLRLMTQRGWPHKQREIYIAFSEETYKKDPKENPKKNPKEDISDVEMVDGNCGAGDS</sequence>
<feature type="compositionally biased region" description="Basic and acidic residues" evidence="1">
    <location>
        <begin position="246"/>
        <end position="261"/>
    </location>
</feature>
<reference evidence="2" key="2">
    <citation type="submission" date="2023-05" db="EMBL/GenBank/DDBJ databases">
        <authorList>
            <consortium name="Lawrence Berkeley National Laboratory"/>
            <person name="Steindorff A."/>
            <person name="Hensen N."/>
            <person name="Bonometti L."/>
            <person name="Westerberg I."/>
            <person name="Brannstrom I.O."/>
            <person name="Guillou S."/>
            <person name="Cros-Aarteil S."/>
            <person name="Calhoun S."/>
            <person name="Haridas S."/>
            <person name="Kuo A."/>
            <person name="Mondo S."/>
            <person name="Pangilinan J."/>
            <person name="Riley R."/>
            <person name="Labutti K."/>
            <person name="Andreopoulos B."/>
            <person name="Lipzen A."/>
            <person name="Chen C."/>
            <person name="Yanf M."/>
            <person name="Daum C."/>
            <person name="Ng V."/>
            <person name="Clum A."/>
            <person name="Ohm R."/>
            <person name="Martin F."/>
            <person name="Silar P."/>
            <person name="Natvig D."/>
            <person name="Lalanne C."/>
            <person name="Gautier V."/>
            <person name="Ament-Velasquez S.L."/>
            <person name="Kruys A."/>
            <person name="Hutchinson M.I."/>
            <person name="Powell A.J."/>
            <person name="Barry K."/>
            <person name="Miller A.N."/>
            <person name="Grigoriev I.V."/>
            <person name="Debuchy R."/>
            <person name="Gladieux P."/>
            <person name="Thoren M.H."/>
            <person name="Johannesson H."/>
        </authorList>
    </citation>
    <scope>NUCLEOTIDE SEQUENCE</scope>
    <source>
        <strain evidence="2">CBS 990.96</strain>
    </source>
</reference>
<gene>
    <name evidence="2" type="ORF">QBC38DRAFT_486672</name>
</gene>
<protein>
    <submittedName>
        <fullName evidence="2">Uncharacterized protein</fullName>
    </submittedName>
</protein>
<reference evidence="2" key="1">
    <citation type="journal article" date="2023" name="Mol. Phylogenet. Evol.">
        <title>Genome-scale phylogeny and comparative genomics of the fungal order Sordariales.</title>
        <authorList>
            <person name="Hensen N."/>
            <person name="Bonometti L."/>
            <person name="Westerberg I."/>
            <person name="Brannstrom I.O."/>
            <person name="Guillou S."/>
            <person name="Cros-Aarteil S."/>
            <person name="Calhoun S."/>
            <person name="Haridas S."/>
            <person name="Kuo A."/>
            <person name="Mondo S."/>
            <person name="Pangilinan J."/>
            <person name="Riley R."/>
            <person name="LaButti K."/>
            <person name="Andreopoulos B."/>
            <person name="Lipzen A."/>
            <person name="Chen C."/>
            <person name="Yan M."/>
            <person name="Daum C."/>
            <person name="Ng V."/>
            <person name="Clum A."/>
            <person name="Steindorff A."/>
            <person name="Ohm R.A."/>
            <person name="Martin F."/>
            <person name="Silar P."/>
            <person name="Natvig D.O."/>
            <person name="Lalanne C."/>
            <person name="Gautier V."/>
            <person name="Ament-Velasquez S.L."/>
            <person name="Kruys A."/>
            <person name="Hutchinson M.I."/>
            <person name="Powell A.J."/>
            <person name="Barry K."/>
            <person name="Miller A.N."/>
            <person name="Grigoriev I.V."/>
            <person name="Debuchy R."/>
            <person name="Gladieux P."/>
            <person name="Hiltunen Thoren M."/>
            <person name="Johannesson H."/>
        </authorList>
    </citation>
    <scope>NUCLEOTIDE SEQUENCE</scope>
    <source>
        <strain evidence="2">CBS 990.96</strain>
    </source>
</reference>
<proteinExistence type="predicted"/>
<organism evidence="2 3">
    <name type="scientific">Podospora fimiseda</name>
    <dbReference type="NCBI Taxonomy" id="252190"/>
    <lineage>
        <taxon>Eukaryota</taxon>
        <taxon>Fungi</taxon>
        <taxon>Dikarya</taxon>
        <taxon>Ascomycota</taxon>
        <taxon>Pezizomycotina</taxon>
        <taxon>Sordariomycetes</taxon>
        <taxon>Sordariomycetidae</taxon>
        <taxon>Sordariales</taxon>
        <taxon>Podosporaceae</taxon>
        <taxon>Podospora</taxon>
    </lineage>
</organism>
<dbReference type="AlphaFoldDB" id="A0AAN7BII6"/>
<dbReference type="Proteomes" id="UP001301958">
    <property type="component" value="Unassembled WGS sequence"/>
</dbReference>
<evidence type="ECO:0000313" key="3">
    <source>
        <dbReference type="Proteomes" id="UP001301958"/>
    </source>
</evidence>
<accession>A0AAN7BII6</accession>
<evidence type="ECO:0000256" key="1">
    <source>
        <dbReference type="SAM" id="MobiDB-lite"/>
    </source>
</evidence>
<evidence type="ECO:0000313" key="2">
    <source>
        <dbReference type="EMBL" id="KAK4223915.1"/>
    </source>
</evidence>
<keyword evidence="3" id="KW-1185">Reference proteome</keyword>
<comment type="caution">
    <text evidence="2">The sequence shown here is derived from an EMBL/GenBank/DDBJ whole genome shotgun (WGS) entry which is preliminary data.</text>
</comment>
<dbReference type="EMBL" id="MU865410">
    <property type="protein sequence ID" value="KAK4223915.1"/>
    <property type="molecule type" value="Genomic_DNA"/>
</dbReference>
<feature type="region of interest" description="Disordered" evidence="1">
    <location>
        <begin position="246"/>
        <end position="276"/>
    </location>
</feature>